<keyword evidence="3" id="KW-0813">Transport</keyword>
<feature type="transmembrane region" description="Helical" evidence="7">
    <location>
        <begin position="51"/>
        <end position="72"/>
    </location>
</feature>
<feature type="transmembrane region" description="Helical" evidence="7">
    <location>
        <begin position="12"/>
        <end position="31"/>
    </location>
</feature>
<keyword evidence="6 7" id="KW-0472">Membrane</keyword>
<evidence type="ECO:0000256" key="7">
    <source>
        <dbReference type="SAM" id="Phobius"/>
    </source>
</evidence>
<dbReference type="PANTHER" id="PTHR31376">
    <property type="entry name" value="OS09G0467300 PROTEIN-RELATED"/>
    <property type="match status" value="1"/>
</dbReference>
<accession>A0A8T2ZBX9</accession>
<reference evidence="8" key="1">
    <citation type="journal article" date="2021" name="J. Hered.">
        <title>Genome Assembly of Salicaceae Populus deltoides (Eastern Cottonwood) I-69 Based on Nanopore Sequencing and Hi-C Technologies.</title>
        <authorList>
            <person name="Bai S."/>
            <person name="Wu H."/>
            <person name="Zhang J."/>
            <person name="Pan Z."/>
            <person name="Zhao W."/>
            <person name="Li Z."/>
            <person name="Tong C."/>
        </authorList>
    </citation>
    <scope>NUCLEOTIDE SEQUENCE</scope>
    <source>
        <tissue evidence="8">Leaf</tissue>
    </source>
</reference>
<comment type="caution">
    <text evidence="8">The sequence shown here is derived from an EMBL/GenBank/DDBJ whole genome shotgun (WGS) entry which is preliminary data.</text>
</comment>
<evidence type="ECO:0000256" key="3">
    <source>
        <dbReference type="ARBA" id="ARBA00022448"/>
    </source>
</evidence>
<dbReference type="GO" id="GO:0016020">
    <property type="term" value="C:membrane"/>
    <property type="evidence" value="ECO:0007669"/>
    <property type="project" value="UniProtKB-SubCell"/>
</dbReference>
<dbReference type="GO" id="GO:0015211">
    <property type="term" value="F:purine nucleoside transmembrane transporter activity"/>
    <property type="evidence" value="ECO:0007669"/>
    <property type="project" value="InterPro"/>
</dbReference>
<evidence type="ECO:0000313" key="8">
    <source>
        <dbReference type="EMBL" id="KAH8514878.1"/>
    </source>
</evidence>
<protein>
    <submittedName>
        <fullName evidence="8">Uncharacterized protein</fullName>
    </submittedName>
</protein>
<evidence type="ECO:0000256" key="2">
    <source>
        <dbReference type="ARBA" id="ARBA00006213"/>
    </source>
</evidence>
<gene>
    <name evidence="8" type="ORF">H0E87_007660</name>
</gene>
<proteinExistence type="inferred from homology"/>
<name>A0A8T2ZBX9_POPDE</name>
<dbReference type="PANTHER" id="PTHR31376:SF8">
    <property type="entry name" value="PURINE PERMEASE-RELATED"/>
    <property type="match status" value="1"/>
</dbReference>
<comment type="subcellular location">
    <subcellularLocation>
        <location evidence="1">Membrane</location>
    </subcellularLocation>
</comment>
<comment type="similarity">
    <text evidence="2">Belongs to the purine permeases (TC 2.A.7.14) family.</text>
</comment>
<keyword evidence="4 7" id="KW-0812">Transmembrane</keyword>
<dbReference type="GO" id="GO:0005345">
    <property type="term" value="F:purine nucleobase transmembrane transporter activity"/>
    <property type="evidence" value="ECO:0007669"/>
    <property type="project" value="UniProtKB-ARBA"/>
</dbReference>
<dbReference type="Pfam" id="PF16913">
    <property type="entry name" value="PUNUT"/>
    <property type="match status" value="1"/>
</dbReference>
<keyword evidence="9" id="KW-1185">Reference proteome</keyword>
<dbReference type="EMBL" id="JACEGQ020000003">
    <property type="protein sequence ID" value="KAH8514878.1"/>
    <property type="molecule type" value="Genomic_DNA"/>
</dbReference>
<dbReference type="InterPro" id="IPR030182">
    <property type="entry name" value="PUP_plant"/>
</dbReference>
<evidence type="ECO:0000256" key="4">
    <source>
        <dbReference type="ARBA" id="ARBA00022692"/>
    </source>
</evidence>
<evidence type="ECO:0000256" key="5">
    <source>
        <dbReference type="ARBA" id="ARBA00022989"/>
    </source>
</evidence>
<evidence type="ECO:0000313" key="9">
    <source>
        <dbReference type="Proteomes" id="UP000807159"/>
    </source>
</evidence>
<keyword evidence="5 7" id="KW-1133">Transmembrane helix</keyword>
<dbReference type="Proteomes" id="UP000807159">
    <property type="component" value="Chromosome 3"/>
</dbReference>
<sequence>MNGDRPSGESKGKYVLGFFMNIGGAALHGFLMPTLEFTFLKAGKAMTFDLVLEVQFIVSMFATLFCSISKILNKDFQNEHHNNFISGLQVGMRPIAYIEAADSIIASKVLSMAYSSPHTPFDFYRRY</sequence>
<evidence type="ECO:0000256" key="1">
    <source>
        <dbReference type="ARBA" id="ARBA00004370"/>
    </source>
</evidence>
<dbReference type="AlphaFoldDB" id="A0A8T2ZBX9"/>
<organism evidence="8 9">
    <name type="scientific">Populus deltoides</name>
    <name type="common">Eastern poplar</name>
    <name type="synonym">Eastern cottonwood</name>
    <dbReference type="NCBI Taxonomy" id="3696"/>
    <lineage>
        <taxon>Eukaryota</taxon>
        <taxon>Viridiplantae</taxon>
        <taxon>Streptophyta</taxon>
        <taxon>Embryophyta</taxon>
        <taxon>Tracheophyta</taxon>
        <taxon>Spermatophyta</taxon>
        <taxon>Magnoliopsida</taxon>
        <taxon>eudicotyledons</taxon>
        <taxon>Gunneridae</taxon>
        <taxon>Pentapetalae</taxon>
        <taxon>rosids</taxon>
        <taxon>fabids</taxon>
        <taxon>Malpighiales</taxon>
        <taxon>Salicaceae</taxon>
        <taxon>Saliceae</taxon>
        <taxon>Populus</taxon>
    </lineage>
</organism>
<evidence type="ECO:0000256" key="6">
    <source>
        <dbReference type="ARBA" id="ARBA00023136"/>
    </source>
</evidence>